<dbReference type="RefSeq" id="WP_192818808.1">
    <property type="nucleotide sequence ID" value="NZ_CP062310.1"/>
</dbReference>
<dbReference type="AlphaFoldDB" id="A0A7L9FIW4"/>
<protein>
    <submittedName>
        <fullName evidence="1">ATP-binding protein</fullName>
    </submittedName>
</protein>
<reference evidence="1 2" key="1">
    <citation type="submission" date="2020-10" db="EMBL/GenBank/DDBJ databases">
        <title>Thermofilum lucidum 3507LT sp. nov. a novel member of Thermofilaceae family isolated from Chile hot spring, and proposal of description order Thermofilales.</title>
        <authorList>
            <person name="Zayulina K.S."/>
            <person name="Elcheninov A.G."/>
            <person name="Toshchakov S.V."/>
            <person name="Kublanov I.V."/>
        </authorList>
    </citation>
    <scope>NUCLEOTIDE SEQUENCE [LARGE SCALE GENOMIC DNA]</scope>
    <source>
        <strain evidence="1 2">3507LT</strain>
    </source>
</reference>
<dbReference type="InParanoid" id="A0A7L9FIW4"/>
<dbReference type="EMBL" id="CP062310">
    <property type="protein sequence ID" value="QOJ78836.1"/>
    <property type="molecule type" value="Genomic_DNA"/>
</dbReference>
<proteinExistence type="predicted"/>
<dbReference type="GeneID" id="59149998"/>
<sequence length="424" mass="46307">MVIEIARRECSWLRATEGWLLVYGRRKTGKTWLLRRCLDWDMYVTVTRGGECIVESSGGVDTLPLADCLKAVTARVRGEEALAVLDEFQRLPEKYWDLVAVAYQEAKGRLVLCGSSLGVSRKVFDSRSPLLGLLAPLPVRVASMSDTVASLSRHMGPRDAVLWAVVARDPWLIPHLDFSRKPWEDLALKAEPLSMAAGGLVGEVFMEEERSLTRAYEATLRALASGEWRLSAVSQRLYSAGLVSSPAPSTVTGLLGVLEGMGLVEGIRLWRTRGAKSYYRLASPAVSLLLYADEKYLSAGLQPRPEDLKARFALEAQFAVGEVLAEYKGLRQAYTVTPEGDLDVVLLDASGAPAIAYEVKVGAVTEAEARRGAELARKLGVPKFGAVSLTERPEAAWLDEAYGPEDLVEASRRASEKALRAGNL</sequence>
<dbReference type="SUPFAM" id="SSF52540">
    <property type="entry name" value="P-loop containing nucleoside triphosphate hydrolases"/>
    <property type="match status" value="1"/>
</dbReference>
<evidence type="ECO:0000313" key="2">
    <source>
        <dbReference type="Proteomes" id="UP000594121"/>
    </source>
</evidence>
<accession>A0A7L9FIW4</accession>
<dbReference type="Proteomes" id="UP000594121">
    <property type="component" value="Chromosome"/>
</dbReference>
<keyword evidence="2" id="KW-1185">Reference proteome</keyword>
<name>A0A7L9FIW4_9CREN</name>
<keyword evidence="1" id="KW-0547">Nucleotide-binding</keyword>
<keyword evidence="1" id="KW-0067">ATP-binding</keyword>
<dbReference type="PANTHER" id="PTHR34704">
    <property type="entry name" value="ATPASE"/>
    <property type="match status" value="1"/>
</dbReference>
<dbReference type="PANTHER" id="PTHR34704:SF1">
    <property type="entry name" value="ATPASE"/>
    <property type="match status" value="1"/>
</dbReference>
<gene>
    <name evidence="1" type="ORF">IG193_08840</name>
</gene>
<dbReference type="KEGG" id="thel:IG193_08840"/>
<dbReference type="GO" id="GO:0005524">
    <property type="term" value="F:ATP binding"/>
    <property type="evidence" value="ECO:0007669"/>
    <property type="project" value="UniProtKB-KW"/>
</dbReference>
<organism evidence="1 2">
    <name type="scientific">Infirmifilum lucidum</name>
    <dbReference type="NCBI Taxonomy" id="2776706"/>
    <lineage>
        <taxon>Archaea</taxon>
        <taxon>Thermoproteota</taxon>
        <taxon>Thermoprotei</taxon>
        <taxon>Thermofilales</taxon>
        <taxon>Thermofilaceae</taxon>
        <taxon>Infirmifilum</taxon>
    </lineage>
</organism>
<evidence type="ECO:0000313" key="1">
    <source>
        <dbReference type="EMBL" id="QOJ78836.1"/>
    </source>
</evidence>
<dbReference type="InterPro" id="IPR027417">
    <property type="entry name" value="P-loop_NTPase"/>
</dbReference>